<dbReference type="PANTHER" id="PTHR43500">
    <property type="entry name" value="CYSTATHIONINE BETA-LYASE-RELATED"/>
    <property type="match status" value="1"/>
</dbReference>
<dbReference type="GO" id="GO:0019346">
    <property type="term" value="P:transsulfuration"/>
    <property type="evidence" value="ECO:0007669"/>
    <property type="project" value="InterPro"/>
</dbReference>
<dbReference type="EMBL" id="QJTE01000008">
    <property type="protein sequence ID" value="PYE81205.1"/>
    <property type="molecule type" value="Genomic_DNA"/>
</dbReference>
<dbReference type="InterPro" id="IPR015422">
    <property type="entry name" value="PyrdxlP-dep_Trfase_small"/>
</dbReference>
<dbReference type="OrthoDB" id="9805807at2"/>
<dbReference type="FunFam" id="3.40.640.10:FF:000046">
    <property type="entry name" value="Cystathionine gamma-lyase"/>
    <property type="match status" value="1"/>
</dbReference>
<gene>
    <name evidence="8" type="ORF">DFP88_10848</name>
</gene>
<keyword evidence="4 8" id="KW-0456">Lyase</keyword>
<dbReference type="InterPro" id="IPR015424">
    <property type="entry name" value="PyrdxlP-dep_Trfase"/>
</dbReference>
<evidence type="ECO:0000256" key="3">
    <source>
        <dbReference type="ARBA" id="ARBA00022898"/>
    </source>
</evidence>
<dbReference type="AlphaFoldDB" id="A0A318SNQ1"/>
<comment type="cofactor">
    <cofactor evidence="1 7">
        <name>pyridoxal 5'-phosphate</name>
        <dbReference type="ChEBI" id="CHEBI:597326"/>
    </cofactor>
</comment>
<evidence type="ECO:0000313" key="8">
    <source>
        <dbReference type="EMBL" id="PYE81205.1"/>
    </source>
</evidence>
<dbReference type="Gene3D" id="3.40.640.10">
    <property type="entry name" value="Type I PLP-dependent aspartate aminotransferase-like (Major domain)"/>
    <property type="match status" value="1"/>
</dbReference>
<dbReference type="SUPFAM" id="SSF53383">
    <property type="entry name" value="PLP-dependent transferases"/>
    <property type="match status" value="1"/>
</dbReference>
<keyword evidence="9" id="KW-1185">Reference proteome</keyword>
<dbReference type="GO" id="GO:0019450">
    <property type="term" value="P:L-cysteine catabolic process to pyruvate"/>
    <property type="evidence" value="ECO:0007669"/>
    <property type="project" value="TreeGrafter"/>
</dbReference>
<comment type="similarity">
    <text evidence="2 7">Belongs to the trans-sulfuration enzymes family.</text>
</comment>
<evidence type="ECO:0000256" key="5">
    <source>
        <dbReference type="ARBA" id="ARBA00047517"/>
    </source>
</evidence>
<dbReference type="RefSeq" id="WP_110815592.1">
    <property type="nucleotide sequence ID" value="NZ_QJTE01000008.1"/>
</dbReference>
<evidence type="ECO:0000256" key="6">
    <source>
        <dbReference type="PIRSR" id="PIRSR001434-2"/>
    </source>
</evidence>
<dbReference type="PANTHER" id="PTHR43500:SF1">
    <property type="entry name" value="CYSTATHIONINE BETA-LYASE-RELATED"/>
    <property type="match status" value="1"/>
</dbReference>
<comment type="catalytic activity">
    <reaction evidence="5">
        <text>L,L-cystathionine + H2O = L-homocysteine + pyruvate + NH4(+)</text>
        <dbReference type="Rhea" id="RHEA:13965"/>
        <dbReference type="ChEBI" id="CHEBI:15361"/>
        <dbReference type="ChEBI" id="CHEBI:15377"/>
        <dbReference type="ChEBI" id="CHEBI:28938"/>
        <dbReference type="ChEBI" id="CHEBI:58161"/>
        <dbReference type="ChEBI" id="CHEBI:58199"/>
    </reaction>
</comment>
<accession>A0A318SNQ1</accession>
<evidence type="ECO:0000256" key="2">
    <source>
        <dbReference type="ARBA" id="ARBA00009077"/>
    </source>
</evidence>
<dbReference type="PIRSF" id="PIRSF001434">
    <property type="entry name" value="CGS"/>
    <property type="match status" value="1"/>
</dbReference>
<dbReference type="GO" id="GO:0030170">
    <property type="term" value="F:pyridoxal phosphate binding"/>
    <property type="evidence" value="ECO:0007669"/>
    <property type="project" value="InterPro"/>
</dbReference>
<dbReference type="Proteomes" id="UP000248311">
    <property type="component" value="Unassembled WGS sequence"/>
</dbReference>
<keyword evidence="3 6" id="KW-0663">Pyridoxal phosphate</keyword>
<reference evidence="8 9" key="1">
    <citation type="submission" date="2018-06" db="EMBL/GenBank/DDBJ databases">
        <title>Genomic Encyclopedia of Type Strains, Phase III (KMG-III): the genomes of soil and plant-associated and newly described type strains.</title>
        <authorList>
            <person name="Whitman W."/>
        </authorList>
    </citation>
    <scope>NUCLEOTIDE SEQUENCE [LARGE SCALE GENOMIC DNA]</scope>
    <source>
        <strain evidence="8 9">CECT 9025</strain>
    </source>
</reference>
<dbReference type="Pfam" id="PF01053">
    <property type="entry name" value="Cys_Met_Meta_PP"/>
    <property type="match status" value="1"/>
</dbReference>
<dbReference type="InterPro" id="IPR000277">
    <property type="entry name" value="Cys/Met-Metab_PyrdxlP-dep_enz"/>
</dbReference>
<dbReference type="Gene3D" id="3.90.1150.10">
    <property type="entry name" value="Aspartate Aminotransferase, domain 1"/>
    <property type="match status" value="1"/>
</dbReference>
<proteinExistence type="inferred from homology"/>
<dbReference type="GO" id="GO:0047804">
    <property type="term" value="F:cysteine-S-conjugate beta-lyase activity"/>
    <property type="evidence" value="ECO:0007669"/>
    <property type="project" value="InterPro"/>
</dbReference>
<evidence type="ECO:0000256" key="1">
    <source>
        <dbReference type="ARBA" id="ARBA00001933"/>
    </source>
</evidence>
<evidence type="ECO:0000256" key="4">
    <source>
        <dbReference type="ARBA" id="ARBA00023239"/>
    </source>
</evidence>
<evidence type="ECO:0000313" key="9">
    <source>
        <dbReference type="Proteomes" id="UP000248311"/>
    </source>
</evidence>
<sequence>MRDATLSVHHPAVSEDGYAALSVPTHRASTIVFPDAQAYATRGKRSLDGYSYGLHGTPTQKVLEAQLSALEGAERTVILPSGQAAIAITFLTVLAAGDHVLIPDTAYPPVVGFCRNYLAPRGIDWSVYAPGIGAGIEAEIRAETKLIWMESPGSTTMEVEDVPAIVQVAKAKGILTGIDNTWATPLLFKPISHGVDFSMQALTKYPGGHSDLLLGSVSVGSLEHRQRLRDTMRMLGLGVSPDTVGLVLRGMETMAMRLSHMGRVATEIAEELQDRGVGEVLFPALPSCQGHEIWKRDFAGASGLLSVVLPEAAEANLDAALDALEVFAIGASWGGTRSLMAPMSVAGSRAFPHGRNDRTILRISIGLEDPRDLRQDLDRFFGILSGADGKTTAG</sequence>
<organism evidence="8 9">
    <name type="scientific">Pseudoroseicyclus aestuarii</name>
    <dbReference type="NCBI Taxonomy" id="1795041"/>
    <lineage>
        <taxon>Bacteria</taxon>
        <taxon>Pseudomonadati</taxon>
        <taxon>Pseudomonadota</taxon>
        <taxon>Alphaproteobacteria</taxon>
        <taxon>Rhodobacterales</taxon>
        <taxon>Paracoccaceae</taxon>
        <taxon>Pseudoroseicyclus</taxon>
    </lineage>
</organism>
<comment type="caution">
    <text evidence="8">The sequence shown here is derived from an EMBL/GenBank/DDBJ whole genome shotgun (WGS) entry which is preliminary data.</text>
</comment>
<protein>
    <submittedName>
        <fullName evidence="8">Cystathionine beta-lyase</fullName>
    </submittedName>
</protein>
<dbReference type="InterPro" id="IPR006233">
    <property type="entry name" value="Cys_b_lyase_bac"/>
</dbReference>
<dbReference type="InterPro" id="IPR015421">
    <property type="entry name" value="PyrdxlP-dep_Trfase_major"/>
</dbReference>
<name>A0A318SNQ1_9RHOB</name>
<feature type="modified residue" description="N6-(pyridoxal phosphate)lysine" evidence="6">
    <location>
        <position position="204"/>
    </location>
</feature>
<evidence type="ECO:0000256" key="7">
    <source>
        <dbReference type="RuleBase" id="RU362118"/>
    </source>
</evidence>